<reference evidence="1" key="2">
    <citation type="submission" date="2015-03" db="UniProtKB">
        <authorList>
            <consortium name="EnsemblPlants"/>
        </authorList>
    </citation>
    <scope>IDENTIFICATION</scope>
</reference>
<dbReference type="Proteomes" id="UP000032141">
    <property type="component" value="Chromosome C2"/>
</dbReference>
<name>A0A0D3AUT4_BRAOL</name>
<accession>A0A0D3AUT4</accession>
<dbReference type="AlphaFoldDB" id="A0A0D3AUT4"/>
<dbReference type="Gramene" id="Bo2g131850.1">
    <property type="protein sequence ID" value="Bo2g131850.1"/>
    <property type="gene ID" value="Bo2g131850"/>
</dbReference>
<protein>
    <submittedName>
        <fullName evidence="1">Uncharacterized protein</fullName>
    </submittedName>
</protein>
<sequence length="82" mass="9311">MMFYLRICSKSKKRKSQRGGDGIHQHISGSKSFAKVKYDMMMGLGEEPAITDFNSETSITPDEAFYTVVVGLFCSWFCCFSF</sequence>
<dbReference type="HOGENOM" id="CLU_2561438_0_0_1"/>
<keyword evidence="2" id="KW-1185">Reference proteome</keyword>
<organism evidence="1 2">
    <name type="scientific">Brassica oleracea var. oleracea</name>
    <dbReference type="NCBI Taxonomy" id="109376"/>
    <lineage>
        <taxon>Eukaryota</taxon>
        <taxon>Viridiplantae</taxon>
        <taxon>Streptophyta</taxon>
        <taxon>Embryophyta</taxon>
        <taxon>Tracheophyta</taxon>
        <taxon>Spermatophyta</taxon>
        <taxon>Magnoliopsida</taxon>
        <taxon>eudicotyledons</taxon>
        <taxon>Gunneridae</taxon>
        <taxon>Pentapetalae</taxon>
        <taxon>rosids</taxon>
        <taxon>malvids</taxon>
        <taxon>Brassicales</taxon>
        <taxon>Brassicaceae</taxon>
        <taxon>Brassiceae</taxon>
        <taxon>Brassica</taxon>
    </lineage>
</organism>
<dbReference type="EnsemblPlants" id="Bo2g131850.1">
    <property type="protein sequence ID" value="Bo2g131850.1"/>
    <property type="gene ID" value="Bo2g131850"/>
</dbReference>
<reference evidence="1 2" key="1">
    <citation type="journal article" date="2014" name="Genome Biol.">
        <title>Transcriptome and methylome profiling reveals relics of genome dominance in the mesopolyploid Brassica oleracea.</title>
        <authorList>
            <person name="Parkin I.A."/>
            <person name="Koh C."/>
            <person name="Tang H."/>
            <person name="Robinson S.J."/>
            <person name="Kagale S."/>
            <person name="Clarke W.E."/>
            <person name="Town C.D."/>
            <person name="Nixon J."/>
            <person name="Krishnakumar V."/>
            <person name="Bidwell S.L."/>
            <person name="Denoeud F."/>
            <person name="Belcram H."/>
            <person name="Links M.G."/>
            <person name="Just J."/>
            <person name="Clarke C."/>
            <person name="Bender T."/>
            <person name="Huebert T."/>
            <person name="Mason A.S."/>
            <person name="Pires J.C."/>
            <person name="Barker G."/>
            <person name="Moore J."/>
            <person name="Walley P.G."/>
            <person name="Manoli S."/>
            <person name="Batley J."/>
            <person name="Edwards D."/>
            <person name="Nelson M.N."/>
            <person name="Wang X."/>
            <person name="Paterson A.H."/>
            <person name="King G."/>
            <person name="Bancroft I."/>
            <person name="Chalhoub B."/>
            <person name="Sharpe A.G."/>
        </authorList>
    </citation>
    <scope>NUCLEOTIDE SEQUENCE</scope>
    <source>
        <strain evidence="1 2">cv. TO1000</strain>
    </source>
</reference>
<evidence type="ECO:0000313" key="1">
    <source>
        <dbReference type="EnsemblPlants" id="Bo2g131850.1"/>
    </source>
</evidence>
<evidence type="ECO:0000313" key="2">
    <source>
        <dbReference type="Proteomes" id="UP000032141"/>
    </source>
</evidence>
<proteinExistence type="predicted"/>